<evidence type="ECO:0000313" key="2">
    <source>
        <dbReference type="EMBL" id="KAK3368320.1"/>
    </source>
</evidence>
<sequence>MNAVTLWDGFGLPPPTATAFVQIRHFNNIFILLSILCLFEVIGFIEFINSAKLLEILELLELLELPEFLRFSLLQSCCVSNMQLKWRLYRQSFGRLLSMQQQSTVLGLRRCRDIVDQLFCRLGYHRFRRLQENMVSERLPDASCKCYECFDTTLRRLKIPISTCDQADSLGRTSVQVDFAPVSILTPTGPITQATGSIPPPAWTGSEGDMVYYAAFVGCHANKPHCCPWSVSGASIGPVASATITQRANVVAAEAGLFPVPGSSGQAAVASHTPCFSPFSATSTPPPITARLLRNPTESSLRTSAVVNLGWAMSYRVATVQPPPPSGLSTGAIIGIAVGAGLVGLAATGVAGFFSIRRRKKIQVRLVENRPDALPGVAYEPGYHAPPMASPPPPSVSAYAGTPSTANPVCDARVERDEPIRAFTSQCVKPI</sequence>
<keyword evidence="1" id="KW-0472">Membrane</keyword>
<protein>
    <submittedName>
        <fullName evidence="2">Uncharacterized protein</fullName>
    </submittedName>
</protein>
<dbReference type="Proteomes" id="UP001285441">
    <property type="component" value="Unassembled WGS sequence"/>
</dbReference>
<reference evidence="2" key="1">
    <citation type="journal article" date="2023" name="Mol. Phylogenet. Evol.">
        <title>Genome-scale phylogeny and comparative genomics of the fungal order Sordariales.</title>
        <authorList>
            <person name="Hensen N."/>
            <person name="Bonometti L."/>
            <person name="Westerberg I."/>
            <person name="Brannstrom I.O."/>
            <person name="Guillou S."/>
            <person name="Cros-Aarteil S."/>
            <person name="Calhoun S."/>
            <person name="Haridas S."/>
            <person name="Kuo A."/>
            <person name="Mondo S."/>
            <person name="Pangilinan J."/>
            <person name="Riley R."/>
            <person name="LaButti K."/>
            <person name="Andreopoulos B."/>
            <person name="Lipzen A."/>
            <person name="Chen C."/>
            <person name="Yan M."/>
            <person name="Daum C."/>
            <person name="Ng V."/>
            <person name="Clum A."/>
            <person name="Steindorff A."/>
            <person name="Ohm R.A."/>
            <person name="Martin F."/>
            <person name="Silar P."/>
            <person name="Natvig D.O."/>
            <person name="Lalanne C."/>
            <person name="Gautier V."/>
            <person name="Ament-Velasquez S.L."/>
            <person name="Kruys A."/>
            <person name="Hutchinson M.I."/>
            <person name="Powell A.J."/>
            <person name="Barry K."/>
            <person name="Miller A.N."/>
            <person name="Grigoriev I.V."/>
            <person name="Debuchy R."/>
            <person name="Gladieux P."/>
            <person name="Hiltunen Thoren M."/>
            <person name="Johannesson H."/>
        </authorList>
    </citation>
    <scope>NUCLEOTIDE SEQUENCE</scope>
    <source>
        <strain evidence="2">CBS 232.78</strain>
    </source>
</reference>
<feature type="transmembrane region" description="Helical" evidence="1">
    <location>
        <begin position="330"/>
        <end position="356"/>
    </location>
</feature>
<gene>
    <name evidence="2" type="ORF">B0H63DRAFT_565036</name>
</gene>
<name>A0AAE0K2D1_9PEZI</name>
<feature type="transmembrane region" description="Helical" evidence="1">
    <location>
        <begin position="29"/>
        <end position="48"/>
    </location>
</feature>
<evidence type="ECO:0000313" key="3">
    <source>
        <dbReference type="Proteomes" id="UP001285441"/>
    </source>
</evidence>
<organism evidence="2 3">
    <name type="scientific">Podospora didyma</name>
    <dbReference type="NCBI Taxonomy" id="330526"/>
    <lineage>
        <taxon>Eukaryota</taxon>
        <taxon>Fungi</taxon>
        <taxon>Dikarya</taxon>
        <taxon>Ascomycota</taxon>
        <taxon>Pezizomycotina</taxon>
        <taxon>Sordariomycetes</taxon>
        <taxon>Sordariomycetidae</taxon>
        <taxon>Sordariales</taxon>
        <taxon>Podosporaceae</taxon>
        <taxon>Podospora</taxon>
    </lineage>
</organism>
<evidence type="ECO:0000256" key="1">
    <source>
        <dbReference type="SAM" id="Phobius"/>
    </source>
</evidence>
<keyword evidence="1" id="KW-1133">Transmembrane helix</keyword>
<dbReference type="EMBL" id="JAULSW010000010">
    <property type="protein sequence ID" value="KAK3368320.1"/>
    <property type="molecule type" value="Genomic_DNA"/>
</dbReference>
<comment type="caution">
    <text evidence="2">The sequence shown here is derived from an EMBL/GenBank/DDBJ whole genome shotgun (WGS) entry which is preliminary data.</text>
</comment>
<reference evidence="2" key="2">
    <citation type="submission" date="2023-06" db="EMBL/GenBank/DDBJ databases">
        <authorList>
            <consortium name="Lawrence Berkeley National Laboratory"/>
            <person name="Haridas S."/>
            <person name="Hensen N."/>
            <person name="Bonometti L."/>
            <person name="Westerberg I."/>
            <person name="Brannstrom I.O."/>
            <person name="Guillou S."/>
            <person name="Cros-Aarteil S."/>
            <person name="Calhoun S."/>
            <person name="Kuo A."/>
            <person name="Mondo S."/>
            <person name="Pangilinan J."/>
            <person name="Riley R."/>
            <person name="LaButti K."/>
            <person name="Andreopoulos B."/>
            <person name="Lipzen A."/>
            <person name="Chen C."/>
            <person name="Yanf M."/>
            <person name="Daum C."/>
            <person name="Ng V."/>
            <person name="Clum A."/>
            <person name="Steindorff A."/>
            <person name="Ohm R."/>
            <person name="Martin F."/>
            <person name="Silar P."/>
            <person name="Natvig D."/>
            <person name="Lalanne C."/>
            <person name="Gautier V."/>
            <person name="Ament-velasquez S.L."/>
            <person name="Kruys A."/>
            <person name="Hutchinson M.I."/>
            <person name="Powell A.J."/>
            <person name="Barry K."/>
            <person name="Miller A.N."/>
            <person name="Grigoriev I.V."/>
            <person name="Debuchy R."/>
            <person name="Gladieux P."/>
            <person name="Thoren M.H."/>
            <person name="Johannesson H."/>
        </authorList>
    </citation>
    <scope>NUCLEOTIDE SEQUENCE</scope>
    <source>
        <strain evidence="2">CBS 232.78</strain>
    </source>
</reference>
<dbReference type="AlphaFoldDB" id="A0AAE0K2D1"/>
<keyword evidence="1" id="KW-0812">Transmembrane</keyword>
<accession>A0AAE0K2D1</accession>
<keyword evidence="3" id="KW-1185">Reference proteome</keyword>
<proteinExistence type="predicted"/>